<evidence type="ECO:0000313" key="3">
    <source>
        <dbReference type="EMBL" id="MBS0125929.1"/>
    </source>
</evidence>
<dbReference type="PANTHER" id="PTHR43667">
    <property type="entry name" value="CYCLOPROPANE-FATTY-ACYL-PHOSPHOLIPID SYNTHASE"/>
    <property type="match status" value="1"/>
</dbReference>
<dbReference type="RefSeq" id="WP_212537891.1">
    <property type="nucleotide sequence ID" value="NZ_JAGTUU010000007.1"/>
</dbReference>
<dbReference type="PANTHER" id="PTHR43667:SF2">
    <property type="entry name" value="FATTY ACID C-METHYL TRANSFERASE"/>
    <property type="match status" value="1"/>
</dbReference>
<accession>A0A8J8B9J6</accession>
<dbReference type="SUPFAM" id="SSF53335">
    <property type="entry name" value="S-adenosyl-L-methionine-dependent methyltransferases"/>
    <property type="match status" value="1"/>
</dbReference>
<feature type="domain" description="Methyltransferase" evidence="2">
    <location>
        <begin position="48"/>
        <end position="145"/>
    </location>
</feature>
<proteinExistence type="predicted"/>
<protein>
    <submittedName>
        <fullName evidence="3">Methyltransferase domain-containing protein</fullName>
    </submittedName>
</protein>
<keyword evidence="3" id="KW-0808">Transferase</keyword>
<keyword evidence="3" id="KW-0489">Methyltransferase</keyword>
<evidence type="ECO:0000259" key="2">
    <source>
        <dbReference type="Pfam" id="PF13649"/>
    </source>
</evidence>
<dbReference type="InterPro" id="IPR041698">
    <property type="entry name" value="Methyltransf_25"/>
</dbReference>
<dbReference type="Proteomes" id="UP000681356">
    <property type="component" value="Unassembled WGS sequence"/>
</dbReference>
<dbReference type="GO" id="GO:0008168">
    <property type="term" value="F:methyltransferase activity"/>
    <property type="evidence" value="ECO:0007669"/>
    <property type="project" value="UniProtKB-KW"/>
</dbReference>
<name>A0A8J8B9J6_9RHOB</name>
<dbReference type="Gene3D" id="3.40.50.150">
    <property type="entry name" value="Vaccinia Virus protein VP39"/>
    <property type="match status" value="1"/>
</dbReference>
<keyword evidence="4" id="KW-1185">Reference proteome</keyword>
<dbReference type="InterPro" id="IPR050723">
    <property type="entry name" value="CFA/CMAS"/>
</dbReference>
<sequence>MSDWSQGYPTDTSYIDNAQAEIAPARWNRSLLLVKRQGPATNRPFRFLELGCGSATTLIALAACYPQAEFLGVDFMPEHVVRARQLIDEAELSNVRVEERDFAEMAVDPPAERFDFAAAHGVWTWVDPAVQAQIVSVLNQWLAPGALAYFGYNSAAGWSAAAPLRRIFRAAPRGPAEQRFAPARQAVERWFDLRGTESPALRRLWKKLSEASDEFLSHELGSTNGTGIWPEDLGQTLSGAKMSYACPAVLVEGLDALFLEDDEVAWLREAVGQGWGETARDLMHARTFRNDLFHRGAPLLQGGEGMSRLLTTRVAAWSPEFGFGTHNVPKERMTRHLDPSVLRSIQGAAGTEGRPLAEVLSTLGLDAQAGLQSGLMALAANALIDLRPQAEAEAAVDSCARFNRVVRKRIETDGALIQCLASPAIGGCVTLGSARLQDHLTDETPDAQVAERLAVLGIQPD</sequence>
<gene>
    <name evidence="3" type="ORF">KB874_17730</name>
</gene>
<feature type="domain" description="Methyltransferase regulatory" evidence="1">
    <location>
        <begin position="213"/>
        <end position="295"/>
    </location>
</feature>
<organism evidence="3 4">
    <name type="scientific">Thetidibacter halocola</name>
    <dbReference type="NCBI Taxonomy" id="2827239"/>
    <lineage>
        <taxon>Bacteria</taxon>
        <taxon>Pseudomonadati</taxon>
        <taxon>Pseudomonadota</taxon>
        <taxon>Alphaproteobacteria</taxon>
        <taxon>Rhodobacterales</taxon>
        <taxon>Roseobacteraceae</taxon>
        <taxon>Thetidibacter</taxon>
    </lineage>
</organism>
<dbReference type="InterPro" id="IPR018773">
    <property type="entry name" value="MeTrfase_reg_dom_prd"/>
</dbReference>
<dbReference type="Pfam" id="PF10119">
    <property type="entry name" value="MethyTransf_Reg"/>
    <property type="match status" value="1"/>
</dbReference>
<comment type="caution">
    <text evidence="3">The sequence shown here is derived from an EMBL/GenBank/DDBJ whole genome shotgun (WGS) entry which is preliminary data.</text>
</comment>
<reference evidence="3" key="1">
    <citation type="submission" date="2021-04" db="EMBL/GenBank/DDBJ databases">
        <authorList>
            <person name="Yoon J."/>
        </authorList>
    </citation>
    <scope>NUCLEOTIDE SEQUENCE</scope>
    <source>
        <strain evidence="3">KMU-90</strain>
    </source>
</reference>
<dbReference type="Pfam" id="PF13649">
    <property type="entry name" value="Methyltransf_25"/>
    <property type="match status" value="1"/>
</dbReference>
<dbReference type="EMBL" id="JAGTUU010000007">
    <property type="protein sequence ID" value="MBS0125929.1"/>
    <property type="molecule type" value="Genomic_DNA"/>
</dbReference>
<dbReference type="InterPro" id="IPR029063">
    <property type="entry name" value="SAM-dependent_MTases_sf"/>
</dbReference>
<dbReference type="GO" id="GO:0032259">
    <property type="term" value="P:methylation"/>
    <property type="evidence" value="ECO:0007669"/>
    <property type="project" value="UniProtKB-KW"/>
</dbReference>
<evidence type="ECO:0000313" key="4">
    <source>
        <dbReference type="Proteomes" id="UP000681356"/>
    </source>
</evidence>
<dbReference type="CDD" id="cd02440">
    <property type="entry name" value="AdoMet_MTases"/>
    <property type="match status" value="1"/>
</dbReference>
<dbReference type="AlphaFoldDB" id="A0A8J8B9J6"/>
<evidence type="ECO:0000259" key="1">
    <source>
        <dbReference type="Pfam" id="PF10119"/>
    </source>
</evidence>